<keyword evidence="1" id="KW-0812">Transmembrane</keyword>
<dbReference type="Proteomes" id="UP000541033">
    <property type="component" value="Unassembled WGS sequence"/>
</dbReference>
<gene>
    <name evidence="2" type="ORF">FHX76_002159</name>
</gene>
<keyword evidence="3" id="KW-1185">Reference proteome</keyword>
<keyword evidence="1" id="KW-0472">Membrane</keyword>
<name>A0A7X5TUD0_9MICO</name>
<reference evidence="2 3" key="1">
    <citation type="submission" date="2020-02" db="EMBL/GenBank/DDBJ databases">
        <title>Sequencing the genomes of 1000 actinobacteria strains.</title>
        <authorList>
            <person name="Klenk H.-P."/>
        </authorList>
    </citation>
    <scope>NUCLEOTIDE SEQUENCE [LARGE SCALE GENOMIC DNA]</scope>
    <source>
        <strain evidence="2 3">DSM 27960</strain>
    </source>
</reference>
<evidence type="ECO:0008006" key="4">
    <source>
        <dbReference type="Google" id="ProtNLM"/>
    </source>
</evidence>
<protein>
    <recommendedName>
        <fullName evidence="4">DUF2975 domain-containing protein</fullName>
    </recommendedName>
</protein>
<evidence type="ECO:0000313" key="2">
    <source>
        <dbReference type="EMBL" id="NIH54263.1"/>
    </source>
</evidence>
<feature type="transmembrane region" description="Helical" evidence="1">
    <location>
        <begin position="20"/>
        <end position="43"/>
    </location>
</feature>
<sequence>MHASTKQPSRAEQRANKALVWVVFVGAIVSAFATLAMATVAIVRQLTTGEYDVSLNAETPAPASFGSATINEGTLSAAQLTVSDLTPGASALLIGGQVAFLLTALSIAVAVAVLCWGNLKGKPFTRGASRSFALLGAALLIGSLLSQALTGFGGWLVAEQLNGVGESNQYWPLSLNISALPIVAGFVVMVIALSFEVGERMQRDTDGLV</sequence>
<keyword evidence="1" id="KW-1133">Transmembrane helix</keyword>
<dbReference type="AlphaFoldDB" id="A0A7X5TUD0"/>
<dbReference type="RefSeq" id="WP_167150662.1">
    <property type="nucleotide sequence ID" value="NZ_JAAMOX010000002.1"/>
</dbReference>
<evidence type="ECO:0000313" key="3">
    <source>
        <dbReference type="Proteomes" id="UP000541033"/>
    </source>
</evidence>
<feature type="transmembrane region" description="Helical" evidence="1">
    <location>
        <begin position="131"/>
        <end position="158"/>
    </location>
</feature>
<comment type="caution">
    <text evidence="2">The sequence shown here is derived from an EMBL/GenBank/DDBJ whole genome shotgun (WGS) entry which is preliminary data.</text>
</comment>
<dbReference type="EMBL" id="JAAMOX010000002">
    <property type="protein sequence ID" value="NIH54263.1"/>
    <property type="molecule type" value="Genomic_DNA"/>
</dbReference>
<evidence type="ECO:0000256" key="1">
    <source>
        <dbReference type="SAM" id="Phobius"/>
    </source>
</evidence>
<proteinExistence type="predicted"/>
<organism evidence="2 3">
    <name type="scientific">Lysinibacter cavernae</name>
    <dbReference type="NCBI Taxonomy" id="1640652"/>
    <lineage>
        <taxon>Bacteria</taxon>
        <taxon>Bacillati</taxon>
        <taxon>Actinomycetota</taxon>
        <taxon>Actinomycetes</taxon>
        <taxon>Micrococcales</taxon>
        <taxon>Microbacteriaceae</taxon>
        <taxon>Lysinibacter</taxon>
    </lineage>
</organism>
<feature type="transmembrane region" description="Helical" evidence="1">
    <location>
        <begin position="98"/>
        <end position="119"/>
    </location>
</feature>
<accession>A0A7X5TUD0</accession>
<feature type="transmembrane region" description="Helical" evidence="1">
    <location>
        <begin position="170"/>
        <end position="193"/>
    </location>
</feature>